<sequence length="529" mass="57644">MLQPRGDERRGPAPVDDLIGRFAGSVRAWPGRIALSGADESFTYAALDRWSDAVAELLHARGVRRGDRVLLRMEPDVGAVAAVLGILKCGAAYVPVDVRHPLSRREFIARDSEARALVGSWGEEPLPTRLGTVVGPADVAAARTASARSSRPPAGPGPEDTAYIIYTSGTTGLPKGVPIKHRHVHALLDSASRVFRFTARDRWLLFHSLAFDFSVWEMWGALGTGAELVVLPQWAARSPERCLELIRGRGITVLNQTPTAFAALAEAASRGETDLPDLRYVVFGGEKLSPPTLRAWAKRYGLAQPRLVNGYGITETTVFTTFHEVTEEDLAGDASVIGEPLHGFVARVVDEDGQEAAPGDIGELWLAGPQVAEGYLNRPDLTAQKFPAVAEGAAGTPVRYYRSGDLVSRSADGSLVYDGRADLQVKLRGYRIELSDVETAVRRHDAVLDAVVTVHEFKPSDFRLVCAYTSREDLPAVESHELRRHIKQLLPSYMQPARYLSLAGMPRTVNGKVDRAAVARVWTEEIPRA</sequence>
<accession>A0A1J4PUW5</accession>
<proteinExistence type="predicted"/>
<dbReference type="InterPro" id="IPR045851">
    <property type="entry name" value="AMP-bd_C_sf"/>
</dbReference>
<dbReference type="GO" id="GO:0031177">
    <property type="term" value="F:phosphopantetheine binding"/>
    <property type="evidence" value="ECO:0007669"/>
    <property type="project" value="TreeGrafter"/>
</dbReference>
<reference evidence="3" key="1">
    <citation type="submission" date="2016-10" db="EMBL/GenBank/DDBJ databases">
        <title>Genome sequence of Streptomyces malaysiense MUSC 136.</title>
        <authorList>
            <person name="Lee L.-H."/>
            <person name="Ser H.-L."/>
        </authorList>
    </citation>
    <scope>NUCLEOTIDE SEQUENCE [LARGE SCALE GENOMIC DNA]</scope>
    <source>
        <strain evidence="3">MUSC 136</strain>
    </source>
</reference>
<dbReference type="OrthoDB" id="2472181at2"/>
<dbReference type="EMBL" id="LBDA02000065">
    <property type="protein sequence ID" value="OIK24553.1"/>
    <property type="molecule type" value="Genomic_DNA"/>
</dbReference>
<dbReference type="InterPro" id="IPR000873">
    <property type="entry name" value="AMP-dep_synth/lig_dom"/>
</dbReference>
<organism evidence="3 4">
    <name type="scientific">Streptomyces malaysiense</name>
    <dbReference type="NCBI Taxonomy" id="1428626"/>
    <lineage>
        <taxon>Bacteria</taxon>
        <taxon>Bacillati</taxon>
        <taxon>Actinomycetota</taxon>
        <taxon>Actinomycetes</taxon>
        <taxon>Kitasatosporales</taxon>
        <taxon>Streptomycetaceae</taxon>
        <taxon>Streptomyces</taxon>
    </lineage>
</organism>
<dbReference type="InterPro" id="IPR020459">
    <property type="entry name" value="AMP-binding"/>
</dbReference>
<dbReference type="FunFam" id="3.40.50.12780:FF:000012">
    <property type="entry name" value="Non-ribosomal peptide synthetase"/>
    <property type="match status" value="1"/>
</dbReference>
<dbReference type="Proteomes" id="UP000034838">
    <property type="component" value="Unassembled WGS sequence"/>
</dbReference>
<dbReference type="GO" id="GO:0005829">
    <property type="term" value="C:cytosol"/>
    <property type="evidence" value="ECO:0007669"/>
    <property type="project" value="TreeGrafter"/>
</dbReference>
<evidence type="ECO:0000259" key="1">
    <source>
        <dbReference type="Pfam" id="PF00501"/>
    </source>
</evidence>
<evidence type="ECO:0000259" key="2">
    <source>
        <dbReference type="Pfam" id="PF13193"/>
    </source>
</evidence>
<dbReference type="RefSeq" id="WP_046428475.1">
    <property type="nucleotide sequence ID" value="NZ_LBDA02000065.1"/>
</dbReference>
<dbReference type="Gene3D" id="3.30.300.30">
    <property type="match status" value="1"/>
</dbReference>
<dbReference type="Pfam" id="PF13193">
    <property type="entry name" value="AMP-binding_C"/>
    <property type="match status" value="1"/>
</dbReference>
<dbReference type="NCBIfam" id="TIGR01733">
    <property type="entry name" value="AA-adenyl-dom"/>
    <property type="match status" value="1"/>
</dbReference>
<gene>
    <name evidence="3" type="ORF">VT52_026520</name>
</gene>
<evidence type="ECO:0000313" key="4">
    <source>
        <dbReference type="Proteomes" id="UP000034838"/>
    </source>
</evidence>
<dbReference type="GO" id="GO:0044550">
    <property type="term" value="P:secondary metabolite biosynthetic process"/>
    <property type="evidence" value="ECO:0007669"/>
    <property type="project" value="TreeGrafter"/>
</dbReference>
<dbReference type="InterPro" id="IPR042099">
    <property type="entry name" value="ANL_N_sf"/>
</dbReference>
<dbReference type="GO" id="GO:0043041">
    <property type="term" value="P:amino acid activation for nonribosomal peptide biosynthetic process"/>
    <property type="evidence" value="ECO:0007669"/>
    <property type="project" value="TreeGrafter"/>
</dbReference>
<feature type="domain" description="AMP-binding enzyme C-terminal" evidence="2">
    <location>
        <begin position="437"/>
        <end position="512"/>
    </location>
</feature>
<dbReference type="InterPro" id="IPR010071">
    <property type="entry name" value="AA_adenyl_dom"/>
</dbReference>
<dbReference type="Gene3D" id="3.40.50.12780">
    <property type="entry name" value="N-terminal domain of ligase-like"/>
    <property type="match status" value="1"/>
</dbReference>
<evidence type="ECO:0000313" key="3">
    <source>
        <dbReference type="EMBL" id="OIK24553.1"/>
    </source>
</evidence>
<dbReference type="AlphaFoldDB" id="A0A1J4PUW5"/>
<feature type="domain" description="AMP-dependent synthetase/ligase" evidence="1">
    <location>
        <begin position="25"/>
        <end position="376"/>
    </location>
</feature>
<dbReference type="InterPro" id="IPR020845">
    <property type="entry name" value="AMP-binding_CS"/>
</dbReference>
<dbReference type="SUPFAM" id="SSF56801">
    <property type="entry name" value="Acetyl-CoA synthetase-like"/>
    <property type="match status" value="1"/>
</dbReference>
<dbReference type="InterPro" id="IPR025110">
    <property type="entry name" value="AMP-bd_C"/>
</dbReference>
<name>A0A1J4PUW5_9ACTN</name>
<keyword evidence="4" id="KW-1185">Reference proteome</keyword>
<dbReference type="PANTHER" id="PTHR45527:SF1">
    <property type="entry name" value="FATTY ACID SYNTHASE"/>
    <property type="match status" value="1"/>
</dbReference>
<dbReference type="PANTHER" id="PTHR45527">
    <property type="entry name" value="NONRIBOSOMAL PEPTIDE SYNTHETASE"/>
    <property type="match status" value="1"/>
</dbReference>
<dbReference type="Pfam" id="PF00501">
    <property type="entry name" value="AMP-binding"/>
    <property type="match status" value="1"/>
</dbReference>
<dbReference type="CDD" id="cd17643">
    <property type="entry name" value="A_NRPS_Cytc1-like"/>
    <property type="match status" value="1"/>
</dbReference>
<protein>
    <submittedName>
        <fullName evidence="3">Peptide synthetase</fullName>
    </submittedName>
</protein>
<comment type="caution">
    <text evidence="3">The sequence shown here is derived from an EMBL/GenBank/DDBJ whole genome shotgun (WGS) entry which is preliminary data.</text>
</comment>
<dbReference type="PROSITE" id="PS00455">
    <property type="entry name" value="AMP_BINDING"/>
    <property type="match status" value="1"/>
</dbReference>
<dbReference type="PRINTS" id="PR00154">
    <property type="entry name" value="AMPBINDING"/>
</dbReference>